<dbReference type="AlphaFoldDB" id="A0A5B0QHL7"/>
<gene>
    <name evidence="2" type="ORF">PGT21_007083</name>
</gene>
<reference evidence="2 3" key="1">
    <citation type="submission" date="2019-05" db="EMBL/GenBank/DDBJ databases">
        <title>Emergence of the Ug99 lineage of the wheat stem rust pathogen through somatic hybridization.</title>
        <authorList>
            <person name="Li F."/>
            <person name="Upadhyaya N.M."/>
            <person name="Sperschneider J."/>
            <person name="Matny O."/>
            <person name="Nguyen-Phuc H."/>
            <person name="Mago R."/>
            <person name="Raley C."/>
            <person name="Miller M.E."/>
            <person name="Silverstein K.A.T."/>
            <person name="Henningsen E."/>
            <person name="Hirsch C.D."/>
            <person name="Visser B."/>
            <person name="Pretorius Z.A."/>
            <person name="Steffenson B.J."/>
            <person name="Schwessinger B."/>
            <person name="Dodds P.N."/>
            <person name="Figueroa M."/>
        </authorList>
    </citation>
    <scope>NUCLEOTIDE SEQUENCE [LARGE SCALE GENOMIC DNA]</scope>
    <source>
        <strain evidence="2">21-0</strain>
    </source>
</reference>
<feature type="compositionally biased region" description="Basic residues" evidence="1">
    <location>
        <begin position="178"/>
        <end position="188"/>
    </location>
</feature>
<dbReference type="EMBL" id="VSWC01000015">
    <property type="protein sequence ID" value="KAA1112708.1"/>
    <property type="molecule type" value="Genomic_DNA"/>
</dbReference>
<feature type="compositionally biased region" description="Low complexity" evidence="1">
    <location>
        <begin position="259"/>
        <end position="269"/>
    </location>
</feature>
<keyword evidence="3" id="KW-1185">Reference proteome</keyword>
<feature type="compositionally biased region" description="Polar residues" evidence="1">
    <location>
        <begin position="220"/>
        <end position="235"/>
    </location>
</feature>
<dbReference type="Proteomes" id="UP000324748">
    <property type="component" value="Unassembled WGS sequence"/>
</dbReference>
<organism evidence="2 3">
    <name type="scientific">Puccinia graminis f. sp. tritici</name>
    <dbReference type="NCBI Taxonomy" id="56615"/>
    <lineage>
        <taxon>Eukaryota</taxon>
        <taxon>Fungi</taxon>
        <taxon>Dikarya</taxon>
        <taxon>Basidiomycota</taxon>
        <taxon>Pucciniomycotina</taxon>
        <taxon>Pucciniomycetes</taxon>
        <taxon>Pucciniales</taxon>
        <taxon>Pucciniaceae</taxon>
        <taxon>Puccinia</taxon>
    </lineage>
</organism>
<sequence>MEGLVLIASRHPKSTIFRKFGSPLGLAYLDMLATDDDTDAAADFHTWVAAQAIQLKKGCEPSLPQKRRVKPTGDISDKFRVGNLAQNISAIRSKLKDLIHIASGRKLRCAWPGEDSENRLREKKLSIKIDQNDWNIVPSDLYRPLVKISAGMDTVILACLGLNKIHVTYHPDWETPSKPRKKLARRKKNLDDDEESSQDEDEDEPRTNSNLNDNALEGQNGDSNSPSDSTDQPSSKRARLEGNSSTQVGQRKNTDLVGSTSQSSNSGSSDPCLDPLLISLGLDGSCVV</sequence>
<feature type="compositionally biased region" description="Polar residues" evidence="1">
    <location>
        <begin position="242"/>
        <end position="251"/>
    </location>
</feature>
<protein>
    <submittedName>
        <fullName evidence="2">Uncharacterized protein</fullName>
    </submittedName>
</protein>
<evidence type="ECO:0000256" key="1">
    <source>
        <dbReference type="SAM" id="MobiDB-lite"/>
    </source>
</evidence>
<accession>A0A5B0QHL7</accession>
<evidence type="ECO:0000313" key="3">
    <source>
        <dbReference type="Proteomes" id="UP000324748"/>
    </source>
</evidence>
<name>A0A5B0QHL7_PUCGR</name>
<feature type="compositionally biased region" description="Acidic residues" evidence="1">
    <location>
        <begin position="191"/>
        <end position="204"/>
    </location>
</feature>
<proteinExistence type="predicted"/>
<feature type="region of interest" description="Disordered" evidence="1">
    <location>
        <begin position="170"/>
        <end position="273"/>
    </location>
</feature>
<evidence type="ECO:0000313" key="2">
    <source>
        <dbReference type="EMBL" id="KAA1112708.1"/>
    </source>
</evidence>
<comment type="caution">
    <text evidence="2">The sequence shown here is derived from an EMBL/GenBank/DDBJ whole genome shotgun (WGS) entry which is preliminary data.</text>
</comment>
<dbReference type="OrthoDB" id="10557031at2759"/>